<evidence type="ECO:0000313" key="2">
    <source>
        <dbReference type="EMBL" id="RHN45414.1"/>
    </source>
</evidence>
<sequence length="202" mass="22248">MNFIKAHFALTGTKIRLEDVPESMYGGALPLAKSRKSKRKALTKDDYLDDASEQPFKKAKKAKKEKASSKVNEVGPGVPTIQEEVQDLDADKVLNKRTRSGKAVSTSQIQPPQPSIPKKKRKTAIKKLKIAEYASEDEKHIVAATNLVTRELNKKKVAEESTFQKDAEIVANLQKALEIAKNIEVPASNIAREDVGADALEV</sequence>
<feature type="region of interest" description="Disordered" evidence="1">
    <location>
        <begin position="32"/>
        <end position="80"/>
    </location>
</feature>
<comment type="caution">
    <text evidence="2">The sequence shown here is derived from an EMBL/GenBank/DDBJ whole genome shotgun (WGS) entry which is preliminary data.</text>
</comment>
<evidence type="ECO:0000256" key="1">
    <source>
        <dbReference type="SAM" id="MobiDB-lite"/>
    </source>
</evidence>
<gene>
    <name evidence="2" type="ORF">MtrunA17_Chr7g0230871</name>
</gene>
<reference evidence="2" key="1">
    <citation type="journal article" date="2018" name="Nat. Plants">
        <title>Whole-genome landscape of Medicago truncatula symbiotic genes.</title>
        <authorList>
            <person name="Pecrix Y."/>
            <person name="Gamas P."/>
            <person name="Carrere S."/>
        </authorList>
    </citation>
    <scope>NUCLEOTIDE SEQUENCE</scope>
    <source>
        <tissue evidence="2">Leaves</tissue>
    </source>
</reference>
<proteinExistence type="predicted"/>
<protein>
    <submittedName>
        <fullName evidence="2">Uncharacterized protein</fullName>
    </submittedName>
</protein>
<dbReference type="EMBL" id="PSQE01000007">
    <property type="protein sequence ID" value="RHN45414.1"/>
    <property type="molecule type" value="Genomic_DNA"/>
</dbReference>
<dbReference type="Gramene" id="rna39743">
    <property type="protein sequence ID" value="RHN45414.1"/>
    <property type="gene ID" value="gene39743"/>
</dbReference>
<organism evidence="2">
    <name type="scientific">Medicago truncatula</name>
    <name type="common">Barrel medic</name>
    <name type="synonym">Medicago tribuloides</name>
    <dbReference type="NCBI Taxonomy" id="3880"/>
    <lineage>
        <taxon>Eukaryota</taxon>
        <taxon>Viridiplantae</taxon>
        <taxon>Streptophyta</taxon>
        <taxon>Embryophyta</taxon>
        <taxon>Tracheophyta</taxon>
        <taxon>Spermatophyta</taxon>
        <taxon>Magnoliopsida</taxon>
        <taxon>eudicotyledons</taxon>
        <taxon>Gunneridae</taxon>
        <taxon>Pentapetalae</taxon>
        <taxon>rosids</taxon>
        <taxon>fabids</taxon>
        <taxon>Fabales</taxon>
        <taxon>Fabaceae</taxon>
        <taxon>Papilionoideae</taxon>
        <taxon>50 kb inversion clade</taxon>
        <taxon>NPAAA clade</taxon>
        <taxon>Hologalegina</taxon>
        <taxon>IRL clade</taxon>
        <taxon>Trifolieae</taxon>
        <taxon>Medicago</taxon>
    </lineage>
</organism>
<accession>A0A396H135</accession>
<name>A0A396H135_MEDTR</name>
<feature type="region of interest" description="Disordered" evidence="1">
    <location>
        <begin position="98"/>
        <end position="122"/>
    </location>
</feature>
<dbReference type="Proteomes" id="UP000265566">
    <property type="component" value="Chromosome 7"/>
</dbReference>
<dbReference type="AlphaFoldDB" id="A0A396H135"/>